<dbReference type="InterPro" id="IPR041698">
    <property type="entry name" value="Methyltransf_25"/>
</dbReference>
<dbReference type="Pfam" id="PF13649">
    <property type="entry name" value="Methyltransf_25"/>
    <property type="match status" value="1"/>
</dbReference>
<dbReference type="Gene3D" id="3.40.50.150">
    <property type="entry name" value="Vaccinia Virus protein VP39"/>
    <property type="match status" value="1"/>
</dbReference>
<evidence type="ECO:0000313" key="4">
    <source>
        <dbReference type="EMBL" id="QNS07545.1"/>
    </source>
</evidence>
<keyword evidence="5" id="KW-1185">Reference proteome</keyword>
<organism evidence="4 5">
    <name type="scientific">Streptomyces xanthii</name>
    <dbReference type="NCBI Taxonomy" id="2768069"/>
    <lineage>
        <taxon>Bacteria</taxon>
        <taxon>Bacillati</taxon>
        <taxon>Actinomycetota</taxon>
        <taxon>Actinomycetes</taxon>
        <taxon>Kitasatosporales</taxon>
        <taxon>Streptomycetaceae</taxon>
        <taxon>Streptomyces</taxon>
    </lineage>
</organism>
<dbReference type="GO" id="GO:0032259">
    <property type="term" value="P:methylation"/>
    <property type="evidence" value="ECO:0007669"/>
    <property type="project" value="UniProtKB-KW"/>
</dbReference>
<dbReference type="PANTHER" id="PTHR43861">
    <property type="entry name" value="TRANS-ACONITATE 2-METHYLTRANSFERASE-RELATED"/>
    <property type="match status" value="1"/>
</dbReference>
<accession>A0A7H1BFP0</accession>
<dbReference type="Proteomes" id="UP000516428">
    <property type="component" value="Chromosome"/>
</dbReference>
<dbReference type="RefSeq" id="WP_188340208.1">
    <property type="nucleotide sequence ID" value="NZ_CP061281.1"/>
</dbReference>
<dbReference type="InterPro" id="IPR029063">
    <property type="entry name" value="SAM-dependent_MTases_sf"/>
</dbReference>
<gene>
    <name evidence="4" type="ORF">IAG42_30705</name>
</gene>
<evidence type="ECO:0000256" key="1">
    <source>
        <dbReference type="ARBA" id="ARBA00022603"/>
    </source>
</evidence>
<reference evidence="4 5" key="1">
    <citation type="submission" date="2020-09" db="EMBL/GenBank/DDBJ databases">
        <title>A novel species.</title>
        <authorList>
            <person name="Gao J."/>
        </authorList>
    </citation>
    <scope>NUCLEOTIDE SEQUENCE [LARGE SCALE GENOMIC DNA]</scope>
    <source>
        <strain evidence="4 5">CRXT-Y-14</strain>
    </source>
</reference>
<dbReference type="AlphaFoldDB" id="A0A7H1BFP0"/>
<evidence type="ECO:0000259" key="3">
    <source>
        <dbReference type="Pfam" id="PF13649"/>
    </source>
</evidence>
<dbReference type="EMBL" id="CP061281">
    <property type="protein sequence ID" value="QNS07545.1"/>
    <property type="molecule type" value="Genomic_DNA"/>
</dbReference>
<dbReference type="PANTHER" id="PTHR43861:SF1">
    <property type="entry name" value="TRANS-ACONITATE 2-METHYLTRANSFERASE"/>
    <property type="match status" value="1"/>
</dbReference>
<dbReference type="KEGG" id="sxn:IAG42_30705"/>
<proteinExistence type="predicted"/>
<feature type="domain" description="Methyltransferase" evidence="3">
    <location>
        <begin position="45"/>
        <end position="142"/>
    </location>
</feature>
<protein>
    <submittedName>
        <fullName evidence="4">Class I SAM-dependent methyltransferase</fullName>
    </submittedName>
</protein>
<dbReference type="CDD" id="cd02440">
    <property type="entry name" value="AdoMet_MTases"/>
    <property type="match status" value="1"/>
</dbReference>
<keyword evidence="1 4" id="KW-0489">Methyltransferase</keyword>
<dbReference type="GO" id="GO:0008168">
    <property type="term" value="F:methyltransferase activity"/>
    <property type="evidence" value="ECO:0007669"/>
    <property type="project" value="UniProtKB-KW"/>
</dbReference>
<keyword evidence="2 4" id="KW-0808">Transferase</keyword>
<evidence type="ECO:0000313" key="5">
    <source>
        <dbReference type="Proteomes" id="UP000516428"/>
    </source>
</evidence>
<sequence length="253" mass="27608">MSTSAEQQYDRIGEAFEGFKALTLCRYAEVPGFLELVGDVRGRSVLDLACGTGFYSREFKRRGADDVLGVDVSGEMINAALRIEEADPLGVRYAVGDVARPDSLGPGRYDLATAVNLLNYADTTDTMTAMCRTIHAALAPGGTFYALNQSPDYDFEGPSPRPYGFLSELEGSRSEVGPRVRITAFLEPQPVSFTANLPRREVYAEALTRAGFTEVTWSPLPVSPEGRAAFAPGFWDDYEANPPFELLTARRPA</sequence>
<dbReference type="GO" id="GO:0017000">
    <property type="term" value="P:antibiotic biosynthetic process"/>
    <property type="evidence" value="ECO:0007669"/>
    <property type="project" value="UniProtKB-ARBA"/>
</dbReference>
<evidence type="ECO:0000256" key="2">
    <source>
        <dbReference type="ARBA" id="ARBA00022679"/>
    </source>
</evidence>
<name>A0A7H1BFP0_9ACTN</name>
<dbReference type="SUPFAM" id="SSF53335">
    <property type="entry name" value="S-adenosyl-L-methionine-dependent methyltransferases"/>
    <property type="match status" value="1"/>
</dbReference>